<evidence type="ECO:0000256" key="2">
    <source>
        <dbReference type="ARBA" id="ARBA00022490"/>
    </source>
</evidence>
<dbReference type="GO" id="GO:0005524">
    <property type="term" value="F:ATP binding"/>
    <property type="evidence" value="ECO:0007669"/>
    <property type="project" value="UniProtKB-UniRule"/>
</dbReference>
<dbReference type="GO" id="GO:0006270">
    <property type="term" value="P:DNA replication initiation"/>
    <property type="evidence" value="ECO:0007669"/>
    <property type="project" value="UniProtKB-UniRule"/>
</dbReference>
<dbReference type="PATRIC" id="fig|1619089.3.peg.251"/>
<dbReference type="InterPro" id="IPR027417">
    <property type="entry name" value="P-loop_NTPase"/>
</dbReference>
<evidence type="ECO:0000259" key="12">
    <source>
        <dbReference type="SMART" id="SM00382"/>
    </source>
</evidence>
<dbReference type="PANTHER" id="PTHR30050">
    <property type="entry name" value="CHROMOSOMAL REPLICATION INITIATOR PROTEIN DNAA"/>
    <property type="match status" value="1"/>
</dbReference>
<dbReference type="CDD" id="cd06571">
    <property type="entry name" value="Bac_DnaA_C"/>
    <property type="match status" value="1"/>
</dbReference>
<dbReference type="AlphaFoldDB" id="A0A0F9ZZ92"/>
<dbReference type="EMBL" id="LBOV01000004">
    <property type="protein sequence ID" value="KKP44266.1"/>
    <property type="molecule type" value="Genomic_DNA"/>
</dbReference>
<feature type="binding site" evidence="8">
    <location>
        <position position="232"/>
    </location>
    <ligand>
        <name>ATP</name>
        <dbReference type="ChEBI" id="CHEBI:30616"/>
    </ligand>
</feature>
<evidence type="ECO:0000256" key="9">
    <source>
        <dbReference type="NCBIfam" id="TIGR00362"/>
    </source>
</evidence>
<keyword evidence="7 8" id="KW-0238">DNA-binding</keyword>
<keyword evidence="6 8" id="KW-0446">Lipid-binding</keyword>
<evidence type="ECO:0000256" key="4">
    <source>
        <dbReference type="ARBA" id="ARBA00022741"/>
    </source>
</evidence>
<dbReference type="CDD" id="cd00009">
    <property type="entry name" value="AAA"/>
    <property type="match status" value="1"/>
</dbReference>
<feature type="region of interest" description="Domain IV, binds dsDNA" evidence="8">
    <location>
        <begin position="401"/>
        <end position="519"/>
    </location>
</feature>
<comment type="subunit">
    <text evidence="8">Oligomerizes as a right-handed, spiral filament on DNA at oriC.</text>
</comment>
<dbReference type="SMART" id="SM00760">
    <property type="entry name" value="Bac_DnaA_C"/>
    <property type="match status" value="1"/>
</dbReference>
<dbReference type="GO" id="GO:0005886">
    <property type="term" value="C:plasma membrane"/>
    <property type="evidence" value="ECO:0007669"/>
    <property type="project" value="TreeGrafter"/>
</dbReference>
<evidence type="ECO:0000313" key="14">
    <source>
        <dbReference type="EMBL" id="KKP44266.1"/>
    </source>
</evidence>
<dbReference type="GO" id="GO:0005737">
    <property type="term" value="C:cytoplasm"/>
    <property type="evidence" value="ECO:0007669"/>
    <property type="project" value="UniProtKB-SubCell"/>
</dbReference>
<dbReference type="SMART" id="SM00382">
    <property type="entry name" value="AAA"/>
    <property type="match status" value="1"/>
</dbReference>
<name>A0A0F9ZZ92_9BACT</name>
<dbReference type="GO" id="GO:0008289">
    <property type="term" value="F:lipid binding"/>
    <property type="evidence" value="ECO:0007669"/>
    <property type="project" value="UniProtKB-KW"/>
</dbReference>
<evidence type="ECO:0000259" key="13">
    <source>
        <dbReference type="SMART" id="SM00760"/>
    </source>
</evidence>
<comment type="caution">
    <text evidence="14">The sequence shown here is derived from an EMBL/GenBank/DDBJ whole genome shotgun (WGS) entry which is preliminary data.</text>
</comment>
<dbReference type="HAMAP" id="MF_00377">
    <property type="entry name" value="DnaA_bact"/>
    <property type="match status" value="1"/>
</dbReference>
<comment type="domain">
    <text evidence="8">Domain I is involved in oligomerization and binding regulators, domain II is flexibile and of varying length in different bacteria, domain III forms the AAA+ region, while domain IV binds dsDNA.</text>
</comment>
<feature type="binding site" evidence="8">
    <location>
        <position position="228"/>
    </location>
    <ligand>
        <name>ATP</name>
        <dbReference type="ChEBI" id="CHEBI:30616"/>
    </ligand>
</feature>
<dbReference type="PRINTS" id="PR00051">
    <property type="entry name" value="DNAA"/>
</dbReference>
<keyword evidence="2 8" id="KW-0963">Cytoplasm</keyword>
<evidence type="ECO:0000313" key="15">
    <source>
        <dbReference type="Proteomes" id="UP000034302"/>
    </source>
</evidence>
<evidence type="ECO:0000256" key="10">
    <source>
        <dbReference type="RuleBase" id="RU000577"/>
    </source>
</evidence>
<accession>A0A0F9ZZ92</accession>
<evidence type="ECO:0000256" key="5">
    <source>
        <dbReference type="ARBA" id="ARBA00022840"/>
    </source>
</evidence>
<dbReference type="InterPro" id="IPR024633">
    <property type="entry name" value="DnaA_N_dom"/>
</dbReference>
<feature type="domain" description="Chromosomal replication initiator DnaA C-terminal" evidence="13">
    <location>
        <begin position="427"/>
        <end position="496"/>
    </location>
</feature>
<feature type="region of interest" description="Domain I, interacts with DnaA modulators" evidence="8">
    <location>
        <begin position="1"/>
        <end position="152"/>
    </location>
</feature>
<dbReference type="InterPro" id="IPR013159">
    <property type="entry name" value="DnaA_C"/>
</dbReference>
<comment type="caution">
    <text evidence="8">Lacks conserved residue(s) required for the propagation of feature annotation.</text>
</comment>
<dbReference type="NCBIfam" id="TIGR00362">
    <property type="entry name" value="DnaA"/>
    <property type="match status" value="1"/>
</dbReference>
<gene>
    <name evidence="8" type="primary">dnaA</name>
    <name evidence="14" type="ORF">UR34_C0004G0007</name>
</gene>
<evidence type="ECO:0000256" key="11">
    <source>
        <dbReference type="RuleBase" id="RU004227"/>
    </source>
</evidence>
<comment type="function">
    <text evidence="8 10">Plays an essential role in the initiation and regulation of chromosomal replication. ATP-DnaA binds to the origin of replication (oriC) to initiate formation of the DNA replication initiation complex once per cell cycle. Binds the DnaA box (a 9 base pair repeat at the origin) and separates the double-stranded (ds)DNA. Forms a right-handed helical filament on oriC DNA; dsDNA binds to the exterior of the filament while single-stranded (ss)DNA is stabiized in the filament's interior. The ATP-DnaA-oriC complex binds and stabilizes one strand of the AT-rich DNA unwinding element (DUE), permitting loading of DNA polymerase. After initiation quickly degrades to an ADP-DnaA complex that is not apt for DNA replication. Binds acidic phospholipids.</text>
</comment>
<feature type="binding site" evidence="8">
    <location>
        <position position="230"/>
    </location>
    <ligand>
        <name>ATP</name>
        <dbReference type="ChEBI" id="CHEBI:30616"/>
    </ligand>
</feature>
<dbReference type="InterPro" id="IPR013317">
    <property type="entry name" value="DnaA_dom"/>
</dbReference>
<keyword evidence="5 8" id="KW-0067">ATP-binding</keyword>
<feature type="domain" description="AAA+ ATPase" evidence="12">
    <location>
        <begin position="217"/>
        <end position="351"/>
    </location>
</feature>
<dbReference type="Gene3D" id="3.30.300.180">
    <property type="match status" value="1"/>
</dbReference>
<dbReference type="GO" id="GO:0003688">
    <property type="term" value="F:DNA replication origin binding"/>
    <property type="evidence" value="ECO:0007669"/>
    <property type="project" value="UniProtKB-UniRule"/>
</dbReference>
<dbReference type="SUPFAM" id="SSF48295">
    <property type="entry name" value="TrpR-like"/>
    <property type="match status" value="1"/>
</dbReference>
<sequence>MNIIGVPVPIDHILPSDFFKILKYYISMDKIDFEKYITEMPKPNMESTTSTVEDFNTEDIWKIVSENLKMILDRVEYNSWFSDTYLEDIRNGVATLSCSSEFKRGTILRDYSKFLQSCLTRATGQNLQLEILIKSSGIKRKDTQDRYEFVSTPQQSSVTLFSGIESDSKKYKQALSSARLNPKYTFDNFIVGPNSRLAEAVAQAVVHDINNNNLTKSYNPVFYYGSTGVGKTHLMQAIGNEVIKKDPEKKVVYVSIEQFLNEMIEAIRTRKNEDFRSKYREVDLLIIDDIQFVEDYPKTQEELFHTFNTLYQANKQIILASDRPPREIKNITDRLRSRFEGGMVADIQIPDYETRVAILKQSLLDKNATVPDMYLELIAKNIENSVRELEGALNKVITLSKLGEVPTYEEVARILQLDIESKRNKVTPLKVLDVTSSVFDISVRYIKSKRRMAHISLARQVVMYILRTDLELPLETVAKEVNRTDHTTVLHACKQIEQKMKQDSRLAEKVELCRKKIFF</sequence>
<keyword evidence="3 8" id="KW-0235">DNA replication</keyword>
<dbReference type="SUPFAM" id="SSF52540">
    <property type="entry name" value="P-loop containing nucleoside triphosphate hydrolases"/>
    <property type="match status" value="1"/>
</dbReference>
<proteinExistence type="inferred from homology"/>
<keyword evidence="4 8" id="KW-0547">Nucleotide-binding</keyword>
<dbReference type="InterPro" id="IPR001957">
    <property type="entry name" value="Chromosome_initiator_DnaA"/>
</dbReference>
<dbReference type="InterPro" id="IPR010921">
    <property type="entry name" value="Trp_repressor/repl_initiator"/>
</dbReference>
<evidence type="ECO:0000256" key="3">
    <source>
        <dbReference type="ARBA" id="ARBA00022705"/>
    </source>
</evidence>
<dbReference type="Pfam" id="PF08299">
    <property type="entry name" value="Bac_DnaA_C"/>
    <property type="match status" value="1"/>
</dbReference>
<reference evidence="14 15" key="1">
    <citation type="journal article" date="2015" name="Nature">
        <title>rRNA introns, odd ribosomes, and small enigmatic genomes across a large radiation of phyla.</title>
        <authorList>
            <person name="Brown C.T."/>
            <person name="Hug L.A."/>
            <person name="Thomas B.C."/>
            <person name="Sharon I."/>
            <person name="Castelle C.J."/>
            <person name="Singh A."/>
            <person name="Wilkins M.J."/>
            <person name="Williams K.H."/>
            <person name="Banfield J.F."/>
        </authorList>
    </citation>
    <scope>NUCLEOTIDE SEQUENCE [LARGE SCALE GENOMIC DNA]</scope>
</reference>
<dbReference type="FunFam" id="3.40.50.300:FF:000668">
    <property type="entry name" value="Chromosomal replication initiator protein DnaA"/>
    <property type="match status" value="1"/>
</dbReference>
<protein>
    <recommendedName>
        <fullName evidence="8 9">Chromosomal replication initiator protein DnaA</fullName>
    </recommendedName>
</protein>
<organism evidence="14 15">
    <name type="scientific">candidate division WS6 bacterium GW2011_GWC1_33_20</name>
    <dbReference type="NCBI Taxonomy" id="1619089"/>
    <lineage>
        <taxon>Bacteria</taxon>
        <taxon>Candidatus Dojkabacteria</taxon>
    </lineage>
</organism>
<dbReference type="Gene3D" id="1.10.1750.10">
    <property type="match status" value="1"/>
</dbReference>
<dbReference type="Proteomes" id="UP000034302">
    <property type="component" value="Unassembled WGS sequence"/>
</dbReference>
<dbReference type="Pfam" id="PF00308">
    <property type="entry name" value="Bac_DnaA"/>
    <property type="match status" value="1"/>
</dbReference>
<dbReference type="GO" id="GO:0006275">
    <property type="term" value="P:regulation of DNA replication"/>
    <property type="evidence" value="ECO:0007669"/>
    <property type="project" value="UniProtKB-UniRule"/>
</dbReference>
<evidence type="ECO:0000256" key="6">
    <source>
        <dbReference type="ARBA" id="ARBA00023121"/>
    </source>
</evidence>
<comment type="subcellular location">
    <subcellularLocation>
        <location evidence="8">Cytoplasm</location>
    </subcellularLocation>
</comment>
<dbReference type="InterPro" id="IPR020591">
    <property type="entry name" value="Chromosome_initiator_DnaA-like"/>
</dbReference>
<dbReference type="PANTHER" id="PTHR30050:SF2">
    <property type="entry name" value="CHROMOSOMAL REPLICATION INITIATOR PROTEIN DNAA"/>
    <property type="match status" value="1"/>
</dbReference>
<dbReference type="InterPro" id="IPR003593">
    <property type="entry name" value="AAA+_ATPase"/>
</dbReference>
<dbReference type="Gene3D" id="3.40.50.300">
    <property type="entry name" value="P-loop containing nucleotide triphosphate hydrolases"/>
    <property type="match status" value="1"/>
</dbReference>
<feature type="binding site" evidence="8">
    <location>
        <position position="231"/>
    </location>
    <ligand>
        <name>ATP</name>
        <dbReference type="ChEBI" id="CHEBI:30616"/>
    </ligand>
</feature>
<evidence type="ECO:0000256" key="7">
    <source>
        <dbReference type="ARBA" id="ARBA00023125"/>
    </source>
</evidence>
<evidence type="ECO:0000256" key="8">
    <source>
        <dbReference type="HAMAP-Rule" id="MF_00377"/>
    </source>
</evidence>
<evidence type="ECO:0000256" key="1">
    <source>
        <dbReference type="ARBA" id="ARBA00006583"/>
    </source>
</evidence>
<dbReference type="Pfam" id="PF11638">
    <property type="entry name" value="DnaA_N"/>
    <property type="match status" value="1"/>
</dbReference>
<comment type="similarity">
    <text evidence="1 8 11">Belongs to the DnaA family.</text>
</comment>
<dbReference type="Gene3D" id="1.10.8.60">
    <property type="match status" value="1"/>
</dbReference>
<dbReference type="InterPro" id="IPR038454">
    <property type="entry name" value="DnaA_N_sf"/>
</dbReference>